<feature type="compositionally biased region" description="Polar residues" evidence="2">
    <location>
        <begin position="910"/>
        <end position="922"/>
    </location>
</feature>
<feature type="coiled-coil region" evidence="1">
    <location>
        <begin position="1220"/>
        <end position="1282"/>
    </location>
</feature>
<keyword evidence="4" id="KW-1185">Reference proteome</keyword>
<feature type="compositionally biased region" description="Basic and acidic residues" evidence="2">
    <location>
        <begin position="1506"/>
        <end position="1517"/>
    </location>
</feature>
<feature type="region of interest" description="Disordered" evidence="2">
    <location>
        <begin position="1294"/>
        <end position="1600"/>
    </location>
</feature>
<feature type="compositionally biased region" description="Polar residues" evidence="2">
    <location>
        <begin position="1587"/>
        <end position="1600"/>
    </location>
</feature>
<reference evidence="3 4" key="1">
    <citation type="submission" date="2017-11" db="EMBL/GenBank/DDBJ databases">
        <title>De novo assembly and phasing of dikaryotic genomes from two isolates of Puccinia coronata f. sp. avenae, the causal agent of oat crown rust.</title>
        <authorList>
            <person name="Miller M.E."/>
            <person name="Zhang Y."/>
            <person name="Omidvar V."/>
            <person name="Sperschneider J."/>
            <person name="Schwessinger B."/>
            <person name="Raley C."/>
            <person name="Palmer J.M."/>
            <person name="Garnica D."/>
            <person name="Upadhyaya N."/>
            <person name="Rathjen J."/>
            <person name="Taylor J.M."/>
            <person name="Park R.F."/>
            <person name="Dodds P.N."/>
            <person name="Hirsch C.D."/>
            <person name="Kianian S.F."/>
            <person name="Figueroa M."/>
        </authorList>
    </citation>
    <scope>NUCLEOTIDE SEQUENCE [LARGE SCALE GENOMIC DNA]</scope>
    <source>
        <strain evidence="3">12NC29</strain>
    </source>
</reference>
<feature type="region of interest" description="Disordered" evidence="2">
    <location>
        <begin position="589"/>
        <end position="792"/>
    </location>
</feature>
<name>A0A2N5SZG6_9BASI</name>
<comment type="caution">
    <text evidence="3">The sequence shown here is derived from an EMBL/GenBank/DDBJ whole genome shotgun (WGS) entry which is preliminary data.</text>
</comment>
<feature type="compositionally biased region" description="Basic and acidic residues" evidence="2">
    <location>
        <begin position="1327"/>
        <end position="1339"/>
    </location>
</feature>
<feature type="compositionally biased region" description="Polar residues" evidence="2">
    <location>
        <begin position="621"/>
        <end position="635"/>
    </location>
</feature>
<dbReference type="EMBL" id="PGCJ01000827">
    <property type="protein sequence ID" value="PLW18634.1"/>
    <property type="molecule type" value="Genomic_DNA"/>
</dbReference>
<feature type="compositionally biased region" description="Low complexity" evidence="2">
    <location>
        <begin position="657"/>
        <end position="671"/>
    </location>
</feature>
<feature type="compositionally biased region" description="Low complexity" evidence="2">
    <location>
        <begin position="1452"/>
        <end position="1471"/>
    </location>
</feature>
<feature type="compositionally biased region" description="Basic and acidic residues" evidence="2">
    <location>
        <begin position="1472"/>
        <end position="1482"/>
    </location>
</feature>
<evidence type="ECO:0000313" key="3">
    <source>
        <dbReference type="EMBL" id="PLW18634.1"/>
    </source>
</evidence>
<feature type="compositionally biased region" description="Polar residues" evidence="2">
    <location>
        <begin position="437"/>
        <end position="454"/>
    </location>
</feature>
<feature type="compositionally biased region" description="Basic residues" evidence="2">
    <location>
        <begin position="1533"/>
        <end position="1558"/>
    </location>
</feature>
<feature type="compositionally biased region" description="Polar residues" evidence="2">
    <location>
        <begin position="881"/>
        <end position="896"/>
    </location>
</feature>
<feature type="compositionally biased region" description="Polar residues" evidence="2">
    <location>
        <begin position="131"/>
        <end position="152"/>
    </location>
</feature>
<feature type="region of interest" description="Disordered" evidence="2">
    <location>
        <begin position="415"/>
        <end position="521"/>
    </location>
</feature>
<proteinExistence type="predicted"/>
<feature type="compositionally biased region" description="Pro residues" evidence="2">
    <location>
        <begin position="108"/>
        <end position="118"/>
    </location>
</feature>
<feature type="compositionally biased region" description="Polar residues" evidence="2">
    <location>
        <begin position="751"/>
        <end position="763"/>
    </location>
</feature>
<dbReference type="Proteomes" id="UP000235388">
    <property type="component" value="Unassembled WGS sequence"/>
</dbReference>
<feature type="compositionally biased region" description="Low complexity" evidence="2">
    <location>
        <begin position="711"/>
        <end position="725"/>
    </location>
</feature>
<feature type="region of interest" description="Disordered" evidence="2">
    <location>
        <begin position="985"/>
        <end position="1141"/>
    </location>
</feature>
<feature type="compositionally biased region" description="Basic and acidic residues" evidence="2">
    <location>
        <begin position="1575"/>
        <end position="1586"/>
    </location>
</feature>
<feature type="compositionally biased region" description="Polar residues" evidence="2">
    <location>
        <begin position="992"/>
        <end position="1016"/>
    </location>
</feature>
<feature type="compositionally biased region" description="Basic and acidic residues" evidence="2">
    <location>
        <begin position="1040"/>
        <end position="1063"/>
    </location>
</feature>
<feature type="region of interest" description="Disordered" evidence="2">
    <location>
        <begin position="99"/>
        <end position="152"/>
    </location>
</feature>
<protein>
    <submittedName>
        <fullName evidence="3">Uncharacterized protein</fullName>
    </submittedName>
</protein>
<feature type="compositionally biased region" description="Low complexity" evidence="2">
    <location>
        <begin position="415"/>
        <end position="425"/>
    </location>
</feature>
<feature type="compositionally biased region" description="Polar residues" evidence="2">
    <location>
        <begin position="1340"/>
        <end position="1356"/>
    </location>
</feature>
<feature type="compositionally biased region" description="Low complexity" evidence="2">
    <location>
        <begin position="842"/>
        <end position="861"/>
    </location>
</feature>
<evidence type="ECO:0000313" key="4">
    <source>
        <dbReference type="Proteomes" id="UP000235388"/>
    </source>
</evidence>
<feature type="region of interest" description="Disordered" evidence="2">
    <location>
        <begin position="353"/>
        <end position="379"/>
    </location>
</feature>
<feature type="compositionally biased region" description="Pro residues" evidence="2">
    <location>
        <begin position="826"/>
        <end position="837"/>
    </location>
</feature>
<feature type="compositionally biased region" description="Low complexity" evidence="2">
    <location>
        <begin position="897"/>
        <end position="909"/>
    </location>
</feature>
<feature type="compositionally biased region" description="Pro residues" evidence="2">
    <location>
        <begin position="726"/>
        <end position="740"/>
    </location>
</feature>
<sequence>MVLFRTRKPSTIPDDDSTLAPSSDAVPNRIISPNHAQHALKQYSFALDLTPTHHRPRYSTSLAVPSSLSTDSSHPCATAKAQRSSSAAVACPPLSSLQRSNSVQAFPRPSPLPLPLPHPHSHHQHHPHQLASRSRLSSFMGSTDQQQLPSTGSAIAAGQSSFRLLKSKLFASTPKFKQFTQPGLASANSSTGLPYQSPSLASSSDQLLAYANQSIPAQRQNAPYNHHPLQGAQKFNTFTHARALNTTNSSTSKEETADNWVHLDQSTTPRPSGDFVRPVSGYGAYSPSPANRIVIDSNPTRRNFPHFNHKLNYQEGPKVTRINTQMENYPYPSNTPLTGNSLLSEPFSNVQSQLQSQLSQLQRPTPLPHGGSGAILFNPTQSTRVNEPRQAFPDPVPPSAPLAAKPAAFFPPAAAATDRAATHMPAGHHESLIPRHQGSQQPDPSNQNAPQQSFKAGPSPPRNDTLEISPAHVASPQPDLNQLSASPIERDEDGSGSAATQTKNRPPPIPAPAAAKPHATGTSSLTIVQAVSKPVIEVEAARPPLSSMRSPTVGTLDLEDFTYMFNQSLSSISTPKTDAMQFKHNDPIPNKTNSLIRHHVPPPLTLAPPDEESIHGHPAPSSLSSHSTPHATSLTPDPRYSLGSPLPARSNRSASPHHLTARSSTSASSHHLTARSDSSVSPRHPIGSRESLQALSFTPSGTSTPVKLDRPIAPASSPHSTASASPAPPNLPSLPAPSPLAPTLAAYPSPFSLSHPPQSDHSNSPSSRSAHPEPPPPPPADTQSQFQLEHARQLILGLQDQIKQLQDASLNAANASLGADQRFPHPSSPLPLPPDTAVPPHDANAQPSSSSAQSIPSDPNSATPKTTADGDVQHDELVGTVSPNTNPISEDSAGTANQNPNPQQIPSPQYQFPSHNEASTGSLADDADRDTGGSNSQSVPSRLPVAQHRLRGMASTEFERFSPNSGGSVARRKIKASITSSINTDYRYDTPESYSTQLTTPSPISTNSTAARSNGVPSAKQAFLPERVRAGNTTSSSHGGDGRSRERQNFRQLSHDSNHDSNRPSRMTGRAAAHQEAQWLPSRSPHDPNTIVAAPRSLSSLSQVRARPDHVKARAHRQQSSPSTSLPSIKDGEESSCSDSELDSFFERDSHGLSRHASRTGLDSVNEDSALDLSSGQFNKVSLRLMTKTELVTIIKKQRVKLENTRTEFAAERDDLLDTLAQTREKEAHLSRERERLMAEDAWKTDELSKAREEIGWLSRLADTLELEKSRLETRANSMANELKRAVVDLRTVSTASSQGLIGPSSRDSRTHTSASSYQTRARGQSHGKEDFIHERKSESSTSQQYYRTRQESCGSFGSAGTVRRAIPKLGGSTSQSNLRNPEPSARLIREPQEVESAMMSPKARELHHMQQQQQQQQRKGPGQRSVPDFRSPLSPLRMHSQQHGRHERPGSRTSSNSRRPSGSRSISSSHSHTEEQQEPEKGGGGGGLVDERFREDVIIEEEQEEPRPARDTHWEDDAFEPGPDHDDDDDHHHHHHPDPHHPHNPHHHHHHDHRRSRSSSLSSPAISPSSTVFADHHRDHHRDRPTTLSPGPLDQQSNVYRSSLISLQLRPEDELFLENYLEEEGHDGLDSDMDY</sequence>
<feature type="compositionally biased region" description="Low complexity" evidence="2">
    <location>
        <begin position="1559"/>
        <end position="1571"/>
    </location>
</feature>
<keyword evidence="1" id="KW-0175">Coiled coil</keyword>
<accession>A0A2N5SZG6</accession>
<feature type="compositionally biased region" description="Low complexity" evidence="2">
    <location>
        <begin position="741"/>
        <end position="750"/>
    </location>
</feature>
<organism evidence="3 4">
    <name type="scientific">Puccinia coronata f. sp. avenae</name>
    <dbReference type="NCBI Taxonomy" id="200324"/>
    <lineage>
        <taxon>Eukaryota</taxon>
        <taxon>Fungi</taxon>
        <taxon>Dikarya</taxon>
        <taxon>Basidiomycota</taxon>
        <taxon>Pucciniomycotina</taxon>
        <taxon>Pucciniomycetes</taxon>
        <taxon>Pucciniales</taxon>
        <taxon>Pucciniaceae</taxon>
        <taxon>Puccinia</taxon>
    </lineage>
</organism>
<evidence type="ECO:0000256" key="2">
    <source>
        <dbReference type="SAM" id="MobiDB-lite"/>
    </source>
</evidence>
<evidence type="ECO:0000256" key="1">
    <source>
        <dbReference type="SAM" id="Coils"/>
    </source>
</evidence>
<feature type="compositionally biased region" description="Polar residues" evidence="2">
    <location>
        <begin position="690"/>
        <end position="705"/>
    </location>
</feature>
<feature type="compositionally biased region" description="Polar residues" evidence="2">
    <location>
        <begin position="1312"/>
        <end position="1323"/>
    </location>
</feature>
<dbReference type="OrthoDB" id="2502975at2759"/>
<feature type="compositionally biased region" description="Polar residues" evidence="2">
    <location>
        <begin position="1118"/>
        <end position="1127"/>
    </location>
</feature>
<gene>
    <name evidence="3" type="ORF">PCANC_13315</name>
</gene>
<feature type="region of interest" description="Disordered" evidence="2">
    <location>
        <begin position="385"/>
        <end position="404"/>
    </location>
</feature>
<feature type="region of interest" description="Disordered" evidence="2">
    <location>
        <begin position="1"/>
        <end position="23"/>
    </location>
</feature>
<feature type="compositionally biased region" description="Basic residues" evidence="2">
    <location>
        <begin position="119"/>
        <end position="128"/>
    </location>
</feature>
<feature type="region of interest" description="Disordered" evidence="2">
    <location>
        <begin position="816"/>
        <end position="945"/>
    </location>
</feature>
<feature type="compositionally biased region" description="Low complexity" evidence="2">
    <location>
        <begin position="353"/>
        <end position="362"/>
    </location>
</feature>